<sequence>MKIGDAPYIRNYMATGEEYPRELCARQEEAEERLYMLEDERRDVEEFMGLSIELKEDVLDHYDTEIRECERTIAYFENMRRR</sequence>
<proteinExistence type="predicted"/>
<dbReference type="RefSeq" id="WP_079546131.1">
    <property type="nucleotide sequence ID" value="NZ_CP117826.1"/>
</dbReference>
<protein>
    <recommendedName>
        <fullName evidence="2">ABC transporter Uup C-terminal domain-containing protein</fullName>
    </recommendedName>
</protein>
<gene>
    <name evidence="1" type="ORF">PUP29_09560</name>
</gene>
<dbReference type="EMBL" id="CP117826">
    <property type="protein sequence ID" value="XCC61771.1"/>
    <property type="molecule type" value="Genomic_DNA"/>
</dbReference>
<dbReference type="AlphaFoldDB" id="A0AAU8A7F9"/>
<reference evidence="1" key="1">
    <citation type="submission" date="2023-02" db="EMBL/GenBank/DDBJ databases">
        <title>Gut commensal Christensenella minuta modulates host metabolism via a new class of secondary bile acids.</title>
        <authorList>
            <person name="Liu C."/>
        </authorList>
    </citation>
    <scope>NUCLEOTIDE SEQUENCE</scope>
    <source>
        <strain evidence="1">CA70</strain>
    </source>
</reference>
<name>A0AAU8A7F9_9FIRM</name>
<organism evidence="1">
    <name type="scientific">Christensenella massiliensis</name>
    <dbReference type="NCBI Taxonomy" id="1805714"/>
    <lineage>
        <taxon>Bacteria</taxon>
        <taxon>Bacillati</taxon>
        <taxon>Bacillota</taxon>
        <taxon>Clostridia</taxon>
        <taxon>Christensenellales</taxon>
        <taxon>Christensenellaceae</taxon>
        <taxon>Christensenella</taxon>
    </lineage>
</organism>
<evidence type="ECO:0008006" key="2">
    <source>
        <dbReference type="Google" id="ProtNLM"/>
    </source>
</evidence>
<evidence type="ECO:0000313" key="1">
    <source>
        <dbReference type="EMBL" id="XCC61771.1"/>
    </source>
</evidence>
<accession>A0AAU8A7F9</accession>